<evidence type="ECO:0000313" key="7">
    <source>
        <dbReference type="Proteomes" id="UP000216998"/>
    </source>
</evidence>
<reference evidence="6 7" key="1">
    <citation type="submission" date="2017-07" db="EMBL/GenBank/DDBJ databases">
        <title>Niveispirillum cyanobacteriorum sp. nov., isolated from cyanobacterial aggregates in a eutrophic lake.</title>
        <authorList>
            <person name="Cai H."/>
        </authorList>
    </citation>
    <scope>NUCLEOTIDE SEQUENCE [LARGE SCALE GENOMIC DNA]</scope>
    <source>
        <strain evidence="7">TH1-14</strain>
    </source>
</reference>
<feature type="domain" description="PNPLA" evidence="5">
    <location>
        <begin position="13"/>
        <end position="173"/>
    </location>
</feature>
<dbReference type="EMBL" id="NOXU01000031">
    <property type="protein sequence ID" value="OYQ32266.1"/>
    <property type="molecule type" value="Genomic_DNA"/>
</dbReference>
<accession>A0A255YSP9</accession>
<dbReference type="InterPro" id="IPR002641">
    <property type="entry name" value="PNPLA_dom"/>
</dbReference>
<dbReference type="PANTHER" id="PTHR14226">
    <property type="entry name" value="NEUROPATHY TARGET ESTERASE/SWISS CHEESE D.MELANOGASTER"/>
    <property type="match status" value="1"/>
</dbReference>
<keyword evidence="3 4" id="KW-0443">Lipid metabolism</keyword>
<evidence type="ECO:0000256" key="3">
    <source>
        <dbReference type="ARBA" id="ARBA00023098"/>
    </source>
</evidence>
<feature type="active site" description="Nucleophile" evidence="4">
    <location>
        <position position="46"/>
    </location>
</feature>
<feature type="short sequence motif" description="GXSXG" evidence="4">
    <location>
        <begin position="44"/>
        <end position="48"/>
    </location>
</feature>
<comment type="caution">
    <text evidence="4">Lacks conserved residue(s) required for the propagation of feature annotation.</text>
</comment>
<dbReference type="Gene3D" id="3.40.1090.10">
    <property type="entry name" value="Cytosolic phospholipase A2 catalytic domain"/>
    <property type="match status" value="2"/>
</dbReference>
<evidence type="ECO:0000256" key="4">
    <source>
        <dbReference type="PROSITE-ProRule" id="PRU01161"/>
    </source>
</evidence>
<evidence type="ECO:0000256" key="1">
    <source>
        <dbReference type="ARBA" id="ARBA00022801"/>
    </source>
</evidence>
<dbReference type="Pfam" id="PF01734">
    <property type="entry name" value="Patatin"/>
    <property type="match status" value="1"/>
</dbReference>
<keyword evidence="2 4" id="KW-0442">Lipid degradation</keyword>
<comment type="caution">
    <text evidence="6">The sequence shown here is derived from an EMBL/GenBank/DDBJ whole genome shotgun (WGS) entry which is preliminary data.</text>
</comment>
<dbReference type="OrthoDB" id="5290098at2"/>
<sequence>MTAKADSMMKIGLALGSGAARGWAHVGVLRALSEFGLKPDIIAGTSVGALVGAAYLTDQLEELKEFAKGFGMLDTIKLLDLSFSRGGLVSVEKAYERFRNPRTDIPIEALSIPFAAVATDLSTGKEVWLREGHLLDVVRASAAIPGMFPAVPFQNMWLADGALVNPVPVSLCRALGAEVVIAINLNGDLSQMPRLSKAQLGPVNVSLPEHPIEDTATAELPPRPIPKPLAKLAAKLNEVGENARQQFQARFTKPPRTPAPGILEVMASSIDIMQDRITRSRLAGEPPDVLITPRIGHIGILEFERAEELIHLGYTAAIAMRPAVELAMVR</sequence>
<dbReference type="InterPro" id="IPR050301">
    <property type="entry name" value="NTE"/>
</dbReference>
<organism evidence="6 7">
    <name type="scientific">Niveispirillum lacus</name>
    <dbReference type="NCBI Taxonomy" id="1981099"/>
    <lineage>
        <taxon>Bacteria</taxon>
        <taxon>Pseudomonadati</taxon>
        <taxon>Pseudomonadota</taxon>
        <taxon>Alphaproteobacteria</taxon>
        <taxon>Rhodospirillales</taxon>
        <taxon>Azospirillaceae</taxon>
        <taxon>Niveispirillum</taxon>
    </lineage>
</organism>
<dbReference type="GO" id="GO:0016042">
    <property type="term" value="P:lipid catabolic process"/>
    <property type="evidence" value="ECO:0007669"/>
    <property type="project" value="UniProtKB-UniRule"/>
</dbReference>
<evidence type="ECO:0000259" key="5">
    <source>
        <dbReference type="PROSITE" id="PS51635"/>
    </source>
</evidence>
<feature type="active site" description="Proton acceptor" evidence="4">
    <location>
        <position position="160"/>
    </location>
</feature>
<dbReference type="PROSITE" id="PS51635">
    <property type="entry name" value="PNPLA"/>
    <property type="match status" value="1"/>
</dbReference>
<dbReference type="InterPro" id="IPR016035">
    <property type="entry name" value="Acyl_Trfase/lysoPLipase"/>
</dbReference>
<keyword evidence="7" id="KW-1185">Reference proteome</keyword>
<dbReference type="Proteomes" id="UP000216998">
    <property type="component" value="Unassembled WGS sequence"/>
</dbReference>
<dbReference type="PANTHER" id="PTHR14226:SF76">
    <property type="entry name" value="NTE FAMILY PROTEIN RSSA"/>
    <property type="match status" value="1"/>
</dbReference>
<proteinExistence type="predicted"/>
<feature type="short sequence motif" description="DGA/G" evidence="4">
    <location>
        <begin position="160"/>
        <end position="162"/>
    </location>
</feature>
<evidence type="ECO:0000313" key="6">
    <source>
        <dbReference type="EMBL" id="OYQ32266.1"/>
    </source>
</evidence>
<dbReference type="AlphaFoldDB" id="A0A255YSP9"/>
<evidence type="ECO:0000256" key="2">
    <source>
        <dbReference type="ARBA" id="ARBA00022963"/>
    </source>
</evidence>
<dbReference type="SUPFAM" id="SSF52151">
    <property type="entry name" value="FabD/lysophospholipase-like"/>
    <property type="match status" value="1"/>
</dbReference>
<gene>
    <name evidence="6" type="ORF">CHU95_15755</name>
</gene>
<name>A0A255YSP9_9PROT</name>
<keyword evidence="1 4" id="KW-0378">Hydrolase</keyword>
<protein>
    <submittedName>
        <fullName evidence="6">Patatin</fullName>
    </submittedName>
</protein>
<dbReference type="GO" id="GO:0016787">
    <property type="term" value="F:hydrolase activity"/>
    <property type="evidence" value="ECO:0007669"/>
    <property type="project" value="UniProtKB-UniRule"/>
</dbReference>